<feature type="compositionally biased region" description="Basic and acidic residues" evidence="1">
    <location>
        <begin position="55"/>
        <end position="70"/>
    </location>
</feature>
<feature type="non-terminal residue" evidence="2">
    <location>
        <position position="1"/>
    </location>
</feature>
<proteinExistence type="predicted"/>
<name>A0A1B6EP43_9HEMI</name>
<organism evidence="2">
    <name type="scientific">Cuerna arida</name>
    <dbReference type="NCBI Taxonomy" id="1464854"/>
    <lineage>
        <taxon>Eukaryota</taxon>
        <taxon>Metazoa</taxon>
        <taxon>Ecdysozoa</taxon>
        <taxon>Arthropoda</taxon>
        <taxon>Hexapoda</taxon>
        <taxon>Insecta</taxon>
        <taxon>Pterygota</taxon>
        <taxon>Neoptera</taxon>
        <taxon>Paraneoptera</taxon>
        <taxon>Hemiptera</taxon>
        <taxon>Auchenorrhyncha</taxon>
        <taxon>Membracoidea</taxon>
        <taxon>Cicadellidae</taxon>
        <taxon>Cicadellinae</taxon>
        <taxon>Proconiini</taxon>
        <taxon>Cuerna</taxon>
    </lineage>
</organism>
<dbReference type="AlphaFoldDB" id="A0A1B6EP43"/>
<protein>
    <submittedName>
        <fullName evidence="2">Uncharacterized protein</fullName>
    </submittedName>
</protein>
<dbReference type="EMBL" id="GECZ01030078">
    <property type="protein sequence ID" value="JAS39691.1"/>
    <property type="molecule type" value="Transcribed_RNA"/>
</dbReference>
<feature type="region of interest" description="Disordered" evidence="1">
    <location>
        <begin position="197"/>
        <end position="221"/>
    </location>
</feature>
<evidence type="ECO:0000256" key="1">
    <source>
        <dbReference type="SAM" id="MobiDB-lite"/>
    </source>
</evidence>
<accession>A0A1B6EP43</accession>
<feature type="region of interest" description="Disordered" evidence="1">
    <location>
        <begin position="53"/>
        <end position="76"/>
    </location>
</feature>
<evidence type="ECO:0000313" key="2">
    <source>
        <dbReference type="EMBL" id="JAS39691.1"/>
    </source>
</evidence>
<reference evidence="2" key="1">
    <citation type="submission" date="2015-11" db="EMBL/GenBank/DDBJ databases">
        <title>De novo transcriptome assembly of four potential Pierce s Disease insect vectors from Arizona vineyards.</title>
        <authorList>
            <person name="Tassone E.E."/>
        </authorList>
    </citation>
    <scope>NUCLEOTIDE SEQUENCE</scope>
</reference>
<sequence>HLLYICLLTPHTFCSSEFRSTMVPSLLLLVFTTFLAEDVYCWDHSKLTEYQNYTEDSRSSKPNTTEEKLNRNANVTEEQWINNSTTKDTSGIGDSYIDFHKIGFQIFVQKLIEGLRIFRYFLEIYPPVVKFTDLYTYVNETNNNYNNSSNFTSGTTKEYYDYLNDEHSIETTTESPLKDNPTENPLEKETEKIKEMKENTKDVHKSKVQTESQPPFNDSVKANDINIKSEEVVEKKPEEGFFSKVANQIANIFHSFTSWF</sequence>
<gene>
    <name evidence="2" type="ORF">g.15201</name>
</gene>